<name>A0ACB9K695_9ASTR</name>
<sequence length="187" mass="20802">MQFDISFPAVSCTLLSLDAIDISGEQHLDIKHAVMKNRIDTNGNMFRIRMDQIGTLKLGKPIQKHGGEIAHNETYCGSCYGAAVQSAAECCNSCDAVREAYRRRGWGLMNPDSIDQCKREGFVQRIKAEEGEGCNLCGSLEISHKINKLSGDHYPGIINPLDGVHWFQSTPNGMYQYFIKVSILQCV</sequence>
<keyword evidence="2" id="KW-1185">Reference proteome</keyword>
<evidence type="ECO:0000313" key="2">
    <source>
        <dbReference type="Proteomes" id="UP001056120"/>
    </source>
</evidence>
<organism evidence="1 2">
    <name type="scientific">Smallanthus sonchifolius</name>
    <dbReference type="NCBI Taxonomy" id="185202"/>
    <lineage>
        <taxon>Eukaryota</taxon>
        <taxon>Viridiplantae</taxon>
        <taxon>Streptophyta</taxon>
        <taxon>Embryophyta</taxon>
        <taxon>Tracheophyta</taxon>
        <taxon>Spermatophyta</taxon>
        <taxon>Magnoliopsida</taxon>
        <taxon>eudicotyledons</taxon>
        <taxon>Gunneridae</taxon>
        <taxon>Pentapetalae</taxon>
        <taxon>asterids</taxon>
        <taxon>campanulids</taxon>
        <taxon>Asterales</taxon>
        <taxon>Asteraceae</taxon>
        <taxon>Asteroideae</taxon>
        <taxon>Heliantheae alliance</taxon>
        <taxon>Millerieae</taxon>
        <taxon>Smallanthus</taxon>
    </lineage>
</organism>
<evidence type="ECO:0000313" key="1">
    <source>
        <dbReference type="EMBL" id="KAI3827796.1"/>
    </source>
</evidence>
<dbReference type="EMBL" id="CM042018">
    <property type="protein sequence ID" value="KAI3827796.1"/>
    <property type="molecule type" value="Genomic_DNA"/>
</dbReference>
<protein>
    <submittedName>
        <fullName evidence="1">Uncharacterized protein</fullName>
    </submittedName>
</protein>
<gene>
    <name evidence="1" type="ORF">L1987_01880</name>
</gene>
<comment type="caution">
    <text evidence="1">The sequence shown here is derived from an EMBL/GenBank/DDBJ whole genome shotgun (WGS) entry which is preliminary data.</text>
</comment>
<accession>A0ACB9K695</accession>
<reference evidence="2" key="1">
    <citation type="journal article" date="2022" name="Mol. Ecol. Resour.">
        <title>The genomes of chicory, endive, great burdock and yacon provide insights into Asteraceae palaeo-polyploidization history and plant inulin production.</title>
        <authorList>
            <person name="Fan W."/>
            <person name="Wang S."/>
            <person name="Wang H."/>
            <person name="Wang A."/>
            <person name="Jiang F."/>
            <person name="Liu H."/>
            <person name="Zhao H."/>
            <person name="Xu D."/>
            <person name="Zhang Y."/>
        </authorList>
    </citation>
    <scope>NUCLEOTIDE SEQUENCE [LARGE SCALE GENOMIC DNA]</scope>
    <source>
        <strain evidence="2">cv. Yunnan</strain>
    </source>
</reference>
<reference evidence="1 2" key="2">
    <citation type="journal article" date="2022" name="Mol. Ecol. Resour.">
        <title>The genomes of chicory, endive, great burdock and yacon provide insights into Asteraceae paleo-polyploidization history and plant inulin production.</title>
        <authorList>
            <person name="Fan W."/>
            <person name="Wang S."/>
            <person name="Wang H."/>
            <person name="Wang A."/>
            <person name="Jiang F."/>
            <person name="Liu H."/>
            <person name="Zhao H."/>
            <person name="Xu D."/>
            <person name="Zhang Y."/>
        </authorList>
    </citation>
    <scope>NUCLEOTIDE SEQUENCE [LARGE SCALE GENOMIC DNA]</scope>
    <source>
        <strain evidence="2">cv. Yunnan</strain>
        <tissue evidence="1">Leaves</tissue>
    </source>
</reference>
<dbReference type="Proteomes" id="UP001056120">
    <property type="component" value="Linkage Group LG01"/>
</dbReference>
<proteinExistence type="predicted"/>